<organism evidence="1 2">
    <name type="scientific">Puccinia sorghi</name>
    <dbReference type="NCBI Taxonomy" id="27349"/>
    <lineage>
        <taxon>Eukaryota</taxon>
        <taxon>Fungi</taxon>
        <taxon>Dikarya</taxon>
        <taxon>Basidiomycota</taxon>
        <taxon>Pucciniomycotina</taxon>
        <taxon>Pucciniomycetes</taxon>
        <taxon>Pucciniales</taxon>
        <taxon>Pucciniaceae</taxon>
        <taxon>Puccinia</taxon>
    </lineage>
</organism>
<comment type="caution">
    <text evidence="1">The sequence shown here is derived from an EMBL/GenBank/DDBJ whole genome shotgun (WGS) entry which is preliminary data.</text>
</comment>
<gene>
    <name evidence="1" type="ORF">VP01_382g6</name>
</gene>
<sequence>MHILWQNKYFCLFLCLDFSCRSLLSKFPSSLAPLSIFYHPVKISAW</sequence>
<dbReference type="EMBL" id="LAVV01008868">
    <property type="protein sequence ID" value="KNZ51749.1"/>
    <property type="molecule type" value="Genomic_DNA"/>
</dbReference>
<proteinExistence type="predicted"/>
<reference evidence="1 2" key="1">
    <citation type="submission" date="2015-08" db="EMBL/GenBank/DDBJ databases">
        <title>Next Generation Sequencing and Analysis of the Genome of Puccinia sorghi L Schw, the Causal Agent of Maize Common Rust.</title>
        <authorList>
            <person name="Rochi L."/>
            <person name="Burguener G."/>
            <person name="Darino M."/>
            <person name="Turjanski A."/>
            <person name="Kreff E."/>
            <person name="Dieguez M.J."/>
            <person name="Sacco F."/>
        </authorList>
    </citation>
    <scope>NUCLEOTIDE SEQUENCE [LARGE SCALE GENOMIC DNA]</scope>
    <source>
        <strain evidence="1 2">RO10H11247</strain>
    </source>
</reference>
<accession>A0A0L6UTC8</accession>
<dbReference type="AlphaFoldDB" id="A0A0L6UTC8"/>
<keyword evidence="2" id="KW-1185">Reference proteome</keyword>
<name>A0A0L6UTC8_9BASI</name>
<dbReference type="Proteomes" id="UP000037035">
    <property type="component" value="Unassembled WGS sequence"/>
</dbReference>
<dbReference type="VEuPathDB" id="FungiDB:VP01_382g6"/>
<evidence type="ECO:0000313" key="1">
    <source>
        <dbReference type="EMBL" id="KNZ51749.1"/>
    </source>
</evidence>
<evidence type="ECO:0000313" key="2">
    <source>
        <dbReference type="Proteomes" id="UP000037035"/>
    </source>
</evidence>
<protein>
    <submittedName>
        <fullName evidence="1">Putative signal peptide protein</fullName>
    </submittedName>
</protein>